<evidence type="ECO:0000256" key="7">
    <source>
        <dbReference type="ARBA" id="ARBA00022984"/>
    </source>
</evidence>
<evidence type="ECO:0000256" key="10">
    <source>
        <dbReference type="SAM" id="SignalP"/>
    </source>
</evidence>
<keyword evidence="13" id="KW-1185">Reference proteome</keyword>
<dbReference type="PANTHER" id="PTHR30582:SF24">
    <property type="entry name" value="L,D-TRANSPEPTIDASE ERFK_SRFK-RELATED"/>
    <property type="match status" value="1"/>
</dbReference>
<dbReference type="PROSITE" id="PS52029">
    <property type="entry name" value="LD_TPASE"/>
    <property type="match status" value="1"/>
</dbReference>
<dbReference type="Gene3D" id="2.40.440.10">
    <property type="entry name" value="L,D-transpeptidase catalytic domain-like"/>
    <property type="match status" value="1"/>
</dbReference>
<comment type="similarity">
    <text evidence="2">Belongs to the YkuD family.</text>
</comment>
<keyword evidence="5" id="KW-0378">Hydrolase</keyword>
<feature type="active site" description="Proton donor/acceptor" evidence="9">
    <location>
        <position position="216"/>
    </location>
</feature>
<keyword evidence="6 9" id="KW-0133">Cell shape</keyword>
<comment type="pathway">
    <text evidence="1 9">Cell wall biogenesis; peptidoglycan biosynthesis.</text>
</comment>
<feature type="signal peptide" evidence="10">
    <location>
        <begin position="1"/>
        <end position="19"/>
    </location>
</feature>
<evidence type="ECO:0000256" key="5">
    <source>
        <dbReference type="ARBA" id="ARBA00022801"/>
    </source>
</evidence>
<evidence type="ECO:0000256" key="3">
    <source>
        <dbReference type="ARBA" id="ARBA00022676"/>
    </source>
</evidence>
<dbReference type="InterPro" id="IPR050979">
    <property type="entry name" value="LD-transpeptidase"/>
</dbReference>
<evidence type="ECO:0000256" key="8">
    <source>
        <dbReference type="ARBA" id="ARBA00023316"/>
    </source>
</evidence>
<keyword evidence="3" id="KW-0328">Glycosyltransferase</keyword>
<accession>A0ABY5DYL5</accession>
<protein>
    <submittedName>
        <fullName evidence="12">L,D-transpeptidase</fullName>
    </submittedName>
</protein>
<keyword evidence="10" id="KW-0732">Signal</keyword>
<evidence type="ECO:0000313" key="13">
    <source>
        <dbReference type="Proteomes" id="UP001056035"/>
    </source>
</evidence>
<evidence type="ECO:0000259" key="11">
    <source>
        <dbReference type="PROSITE" id="PS52029"/>
    </source>
</evidence>
<sequence length="256" mass="27573">MPRVGLLALAAASSVLAVAAAPAPAATLRAPGAALRAPGDTSPLRGDELLSNEKTVTRWVNPVSRARIRVAPFTHAPAFAHLHLLTEDGRPEIYLALESHVDGRNRAWIHLRVPGRPNGRTGWVLAQSLSELHLVRTKLRINRRTLKATLFKDGNLVWQADIGVGKASTPTPPGLFWVRERLRNLGGGGLYGPWAFGTADYSVLSDWPGGGVIGIHGTNEPQLIPGRPSHGCIRMRNVNISQLARIMPLGTPVEIL</sequence>
<organism evidence="12 13">
    <name type="scientific">Paraconexibacter antarcticus</name>
    <dbReference type="NCBI Taxonomy" id="2949664"/>
    <lineage>
        <taxon>Bacteria</taxon>
        <taxon>Bacillati</taxon>
        <taxon>Actinomycetota</taxon>
        <taxon>Thermoleophilia</taxon>
        <taxon>Solirubrobacterales</taxon>
        <taxon>Paraconexibacteraceae</taxon>
        <taxon>Paraconexibacter</taxon>
    </lineage>
</organism>
<dbReference type="CDD" id="cd16913">
    <property type="entry name" value="YkuD_like"/>
    <property type="match status" value="1"/>
</dbReference>
<dbReference type="SUPFAM" id="SSF141523">
    <property type="entry name" value="L,D-transpeptidase catalytic domain-like"/>
    <property type="match status" value="1"/>
</dbReference>
<feature type="chain" id="PRO_5047351105" evidence="10">
    <location>
        <begin position="20"/>
        <end position="256"/>
    </location>
</feature>
<dbReference type="InterPro" id="IPR038063">
    <property type="entry name" value="Transpep_catalytic_dom"/>
</dbReference>
<reference evidence="12 13" key="1">
    <citation type="submission" date="2022-06" db="EMBL/GenBank/DDBJ databases">
        <title>Paraconexibacter antarcticus.</title>
        <authorList>
            <person name="Kim C.S."/>
        </authorList>
    </citation>
    <scope>NUCLEOTIDE SEQUENCE [LARGE SCALE GENOMIC DNA]</scope>
    <source>
        <strain evidence="12 13">02-257</strain>
    </source>
</reference>
<dbReference type="RefSeq" id="WP_254572707.1">
    <property type="nucleotide sequence ID" value="NZ_CP098502.1"/>
</dbReference>
<dbReference type="PANTHER" id="PTHR30582">
    <property type="entry name" value="L,D-TRANSPEPTIDASE"/>
    <property type="match status" value="1"/>
</dbReference>
<name>A0ABY5DYL5_9ACTN</name>
<evidence type="ECO:0000256" key="4">
    <source>
        <dbReference type="ARBA" id="ARBA00022679"/>
    </source>
</evidence>
<evidence type="ECO:0000313" key="12">
    <source>
        <dbReference type="EMBL" id="UTI66029.1"/>
    </source>
</evidence>
<keyword evidence="7 9" id="KW-0573">Peptidoglycan synthesis</keyword>
<proteinExistence type="inferred from homology"/>
<evidence type="ECO:0000256" key="1">
    <source>
        <dbReference type="ARBA" id="ARBA00004752"/>
    </source>
</evidence>
<feature type="domain" description="L,D-TPase catalytic" evidence="11">
    <location>
        <begin position="137"/>
        <end position="256"/>
    </location>
</feature>
<feature type="active site" description="Nucleophile" evidence="9">
    <location>
        <position position="232"/>
    </location>
</feature>
<gene>
    <name evidence="12" type="ORF">NBH00_07440</name>
</gene>
<keyword evidence="8 9" id="KW-0961">Cell wall biogenesis/degradation</keyword>
<evidence type="ECO:0000256" key="2">
    <source>
        <dbReference type="ARBA" id="ARBA00005992"/>
    </source>
</evidence>
<dbReference type="InterPro" id="IPR005490">
    <property type="entry name" value="LD_TPept_cat_dom"/>
</dbReference>
<dbReference type="Pfam" id="PF03734">
    <property type="entry name" value="YkuD"/>
    <property type="match status" value="1"/>
</dbReference>
<dbReference type="Proteomes" id="UP001056035">
    <property type="component" value="Chromosome"/>
</dbReference>
<keyword evidence="4" id="KW-0808">Transferase</keyword>
<dbReference type="EMBL" id="CP098502">
    <property type="protein sequence ID" value="UTI66029.1"/>
    <property type="molecule type" value="Genomic_DNA"/>
</dbReference>
<evidence type="ECO:0000256" key="9">
    <source>
        <dbReference type="PROSITE-ProRule" id="PRU01373"/>
    </source>
</evidence>
<evidence type="ECO:0000256" key="6">
    <source>
        <dbReference type="ARBA" id="ARBA00022960"/>
    </source>
</evidence>